<evidence type="ECO:0000256" key="4">
    <source>
        <dbReference type="ARBA" id="ARBA00023125"/>
    </source>
</evidence>
<accession>A0A3B0BVY8</accession>
<dbReference type="SUPFAM" id="SSF88946">
    <property type="entry name" value="Sigma2 domain of RNA polymerase sigma factors"/>
    <property type="match status" value="1"/>
</dbReference>
<dbReference type="GO" id="GO:0006352">
    <property type="term" value="P:DNA-templated transcription initiation"/>
    <property type="evidence" value="ECO:0007669"/>
    <property type="project" value="InterPro"/>
</dbReference>
<comment type="similarity">
    <text evidence="1">Belongs to the sigma-70 factor family. ECF subfamily.</text>
</comment>
<dbReference type="PANTHER" id="PTHR43133">
    <property type="entry name" value="RNA POLYMERASE ECF-TYPE SIGMA FACTO"/>
    <property type="match status" value="1"/>
</dbReference>
<proteinExistence type="inferred from homology"/>
<dbReference type="GO" id="GO:0016987">
    <property type="term" value="F:sigma factor activity"/>
    <property type="evidence" value="ECO:0007669"/>
    <property type="project" value="UniProtKB-KW"/>
</dbReference>
<evidence type="ECO:0000256" key="1">
    <source>
        <dbReference type="ARBA" id="ARBA00010641"/>
    </source>
</evidence>
<dbReference type="EMBL" id="RBAH01000020">
    <property type="protein sequence ID" value="RKN77150.1"/>
    <property type="molecule type" value="Genomic_DNA"/>
</dbReference>
<evidence type="ECO:0000256" key="3">
    <source>
        <dbReference type="ARBA" id="ARBA00023082"/>
    </source>
</evidence>
<evidence type="ECO:0000313" key="7">
    <source>
        <dbReference type="EMBL" id="RKN77150.1"/>
    </source>
</evidence>
<organism evidence="7 8">
    <name type="scientific">Paenibacillus ginsengarvi</name>
    <dbReference type="NCBI Taxonomy" id="400777"/>
    <lineage>
        <taxon>Bacteria</taxon>
        <taxon>Bacillati</taxon>
        <taxon>Bacillota</taxon>
        <taxon>Bacilli</taxon>
        <taxon>Bacillales</taxon>
        <taxon>Paenibacillaceae</taxon>
        <taxon>Paenibacillus</taxon>
    </lineage>
</organism>
<dbReference type="OrthoDB" id="2678696at2"/>
<dbReference type="InterPro" id="IPR007627">
    <property type="entry name" value="RNA_pol_sigma70_r2"/>
</dbReference>
<name>A0A3B0BVY8_9BACL</name>
<reference evidence="7 8" key="1">
    <citation type="journal article" date="2007" name="Int. J. Syst. Evol. Microbiol.">
        <title>Paenibacillus ginsengarvi sp. nov., isolated from soil from ginseng cultivation.</title>
        <authorList>
            <person name="Yoon M.H."/>
            <person name="Ten L.N."/>
            <person name="Im W.T."/>
        </authorList>
    </citation>
    <scope>NUCLEOTIDE SEQUENCE [LARGE SCALE GENOMIC DNA]</scope>
    <source>
        <strain evidence="7 8">KCTC 13059</strain>
    </source>
</reference>
<protein>
    <submittedName>
        <fullName evidence="7">Sigma-70 family RNA polymerase sigma factor</fullName>
    </submittedName>
</protein>
<dbReference type="NCBIfam" id="TIGR02937">
    <property type="entry name" value="sigma70-ECF"/>
    <property type="match status" value="1"/>
</dbReference>
<dbReference type="Pfam" id="PF04542">
    <property type="entry name" value="Sigma70_r2"/>
    <property type="match status" value="1"/>
</dbReference>
<keyword evidence="8" id="KW-1185">Reference proteome</keyword>
<keyword evidence="4" id="KW-0238">DNA-binding</keyword>
<keyword evidence="2" id="KW-0805">Transcription regulation</keyword>
<evidence type="ECO:0000256" key="5">
    <source>
        <dbReference type="ARBA" id="ARBA00023163"/>
    </source>
</evidence>
<feature type="domain" description="RNA polymerase sigma-70 region 2" evidence="6">
    <location>
        <begin position="24"/>
        <end position="93"/>
    </location>
</feature>
<dbReference type="InterPro" id="IPR013324">
    <property type="entry name" value="RNA_pol_sigma_r3/r4-like"/>
</dbReference>
<evidence type="ECO:0000256" key="2">
    <source>
        <dbReference type="ARBA" id="ARBA00023015"/>
    </source>
</evidence>
<dbReference type="PANTHER" id="PTHR43133:SF8">
    <property type="entry name" value="RNA POLYMERASE SIGMA FACTOR HI_1459-RELATED"/>
    <property type="match status" value="1"/>
</dbReference>
<dbReference type="RefSeq" id="WP_120749859.1">
    <property type="nucleotide sequence ID" value="NZ_RBAH01000020.1"/>
</dbReference>
<dbReference type="InterPro" id="IPR013325">
    <property type="entry name" value="RNA_pol_sigma_r2"/>
</dbReference>
<dbReference type="InterPro" id="IPR014284">
    <property type="entry name" value="RNA_pol_sigma-70_dom"/>
</dbReference>
<evidence type="ECO:0000259" key="6">
    <source>
        <dbReference type="Pfam" id="PF04542"/>
    </source>
</evidence>
<dbReference type="Gene3D" id="1.10.10.10">
    <property type="entry name" value="Winged helix-like DNA-binding domain superfamily/Winged helix DNA-binding domain"/>
    <property type="match status" value="1"/>
</dbReference>
<sequence>MDITEQNAAERLLLKDPDALAFVFEAYGTGIYRLAQRVLAGIGQPQDVEECVSDVFLTAWNKIAEFDPSKGSLRVWLHIIAKYKALDYRRKRSGGAIMEPLVSEPEERQTTEELALNRARIEDVVRLVESFDPVNRQLFYKRYFYYESMEEVARSSGLTVKAAESRLGRMRDHLKRKLLAGEEEFG</sequence>
<dbReference type="SUPFAM" id="SSF88659">
    <property type="entry name" value="Sigma3 and sigma4 domains of RNA polymerase sigma factors"/>
    <property type="match status" value="1"/>
</dbReference>
<keyword evidence="5" id="KW-0804">Transcription</keyword>
<keyword evidence="3" id="KW-0731">Sigma factor</keyword>
<dbReference type="Proteomes" id="UP000282311">
    <property type="component" value="Unassembled WGS sequence"/>
</dbReference>
<gene>
    <name evidence="7" type="ORF">D7M11_24325</name>
</gene>
<dbReference type="InterPro" id="IPR036388">
    <property type="entry name" value="WH-like_DNA-bd_sf"/>
</dbReference>
<dbReference type="InterPro" id="IPR039425">
    <property type="entry name" value="RNA_pol_sigma-70-like"/>
</dbReference>
<dbReference type="AlphaFoldDB" id="A0A3B0BVY8"/>
<dbReference type="Gene3D" id="1.10.1740.10">
    <property type="match status" value="1"/>
</dbReference>
<dbReference type="GO" id="GO:0003677">
    <property type="term" value="F:DNA binding"/>
    <property type="evidence" value="ECO:0007669"/>
    <property type="project" value="UniProtKB-KW"/>
</dbReference>
<evidence type="ECO:0000313" key="8">
    <source>
        <dbReference type="Proteomes" id="UP000282311"/>
    </source>
</evidence>
<comment type="caution">
    <text evidence="7">The sequence shown here is derived from an EMBL/GenBank/DDBJ whole genome shotgun (WGS) entry which is preliminary data.</text>
</comment>